<evidence type="ECO:0000313" key="4">
    <source>
        <dbReference type="Proteomes" id="UP000799421"/>
    </source>
</evidence>
<feature type="non-terminal residue" evidence="3">
    <location>
        <position position="92"/>
    </location>
</feature>
<gene>
    <name evidence="3" type="ORF">K470DRAFT_254332</name>
</gene>
<dbReference type="PROSITE" id="PS50940">
    <property type="entry name" value="CHIT_BIND_II"/>
    <property type="match status" value="1"/>
</dbReference>
<evidence type="ECO:0000259" key="2">
    <source>
        <dbReference type="PROSITE" id="PS50940"/>
    </source>
</evidence>
<protein>
    <recommendedName>
        <fullName evidence="2">Chitin-binding type-2 domain-containing protein</fullName>
    </recommendedName>
</protein>
<name>A0A6A7CBW1_9PEZI</name>
<dbReference type="Proteomes" id="UP000799421">
    <property type="component" value="Unassembled WGS sequence"/>
</dbReference>
<dbReference type="SUPFAM" id="SSF57625">
    <property type="entry name" value="Invertebrate chitin-binding proteins"/>
    <property type="match status" value="1"/>
</dbReference>
<organism evidence="3 4">
    <name type="scientific">Piedraia hortae CBS 480.64</name>
    <dbReference type="NCBI Taxonomy" id="1314780"/>
    <lineage>
        <taxon>Eukaryota</taxon>
        <taxon>Fungi</taxon>
        <taxon>Dikarya</taxon>
        <taxon>Ascomycota</taxon>
        <taxon>Pezizomycotina</taxon>
        <taxon>Dothideomycetes</taxon>
        <taxon>Dothideomycetidae</taxon>
        <taxon>Capnodiales</taxon>
        <taxon>Piedraiaceae</taxon>
        <taxon>Piedraia</taxon>
    </lineage>
</organism>
<feature type="domain" description="Chitin-binding type-2" evidence="2">
    <location>
        <begin position="31"/>
        <end position="92"/>
    </location>
</feature>
<keyword evidence="1" id="KW-0732">Signal</keyword>
<dbReference type="InterPro" id="IPR036508">
    <property type="entry name" value="Chitin-bd_dom_sf"/>
</dbReference>
<dbReference type="EMBL" id="MU005958">
    <property type="protein sequence ID" value="KAF2864008.1"/>
    <property type="molecule type" value="Genomic_DNA"/>
</dbReference>
<dbReference type="InterPro" id="IPR002557">
    <property type="entry name" value="Chitin-bd_dom"/>
</dbReference>
<dbReference type="GO" id="GO:0005576">
    <property type="term" value="C:extracellular region"/>
    <property type="evidence" value="ECO:0007669"/>
    <property type="project" value="InterPro"/>
</dbReference>
<feature type="chain" id="PRO_5025344642" description="Chitin-binding type-2 domain-containing protein" evidence="1">
    <location>
        <begin position="19"/>
        <end position="92"/>
    </location>
</feature>
<accession>A0A6A7CBW1</accession>
<evidence type="ECO:0000313" key="3">
    <source>
        <dbReference type="EMBL" id="KAF2864008.1"/>
    </source>
</evidence>
<dbReference type="AlphaFoldDB" id="A0A6A7CBW1"/>
<dbReference type="GO" id="GO:0008061">
    <property type="term" value="F:chitin binding"/>
    <property type="evidence" value="ECO:0007669"/>
    <property type="project" value="InterPro"/>
</dbReference>
<dbReference type="OrthoDB" id="3004855at2759"/>
<feature type="signal peptide" evidence="1">
    <location>
        <begin position="1"/>
        <end position="18"/>
    </location>
</feature>
<proteinExistence type="predicted"/>
<reference evidence="3" key="1">
    <citation type="journal article" date="2020" name="Stud. Mycol.">
        <title>101 Dothideomycetes genomes: a test case for predicting lifestyles and emergence of pathogens.</title>
        <authorList>
            <person name="Haridas S."/>
            <person name="Albert R."/>
            <person name="Binder M."/>
            <person name="Bloem J."/>
            <person name="Labutti K."/>
            <person name="Salamov A."/>
            <person name="Andreopoulos B."/>
            <person name="Baker S."/>
            <person name="Barry K."/>
            <person name="Bills G."/>
            <person name="Bluhm B."/>
            <person name="Cannon C."/>
            <person name="Castanera R."/>
            <person name="Culley D."/>
            <person name="Daum C."/>
            <person name="Ezra D."/>
            <person name="Gonzalez J."/>
            <person name="Henrissat B."/>
            <person name="Kuo A."/>
            <person name="Liang C."/>
            <person name="Lipzen A."/>
            <person name="Lutzoni F."/>
            <person name="Magnuson J."/>
            <person name="Mondo S."/>
            <person name="Nolan M."/>
            <person name="Ohm R."/>
            <person name="Pangilinan J."/>
            <person name="Park H.-J."/>
            <person name="Ramirez L."/>
            <person name="Alfaro M."/>
            <person name="Sun H."/>
            <person name="Tritt A."/>
            <person name="Yoshinaga Y."/>
            <person name="Zwiers L.-H."/>
            <person name="Turgeon B."/>
            <person name="Goodwin S."/>
            <person name="Spatafora J."/>
            <person name="Crous P."/>
            <person name="Grigoriev I."/>
        </authorList>
    </citation>
    <scope>NUCLEOTIDE SEQUENCE</scope>
    <source>
        <strain evidence="3">CBS 480.64</strain>
    </source>
</reference>
<keyword evidence="4" id="KW-1185">Reference proteome</keyword>
<sequence>MHLLYALTLLLLTALTTAKDFKCPGDDVVNTGGCLDRKDCLYAHPDTCKKYIRCVPVDKKDPRKAVPSYNDCPEGTSWDDATKTCLEGKECH</sequence>
<dbReference type="Pfam" id="PF01607">
    <property type="entry name" value="CBM_14"/>
    <property type="match status" value="1"/>
</dbReference>
<evidence type="ECO:0000256" key="1">
    <source>
        <dbReference type="SAM" id="SignalP"/>
    </source>
</evidence>
<dbReference type="Gene3D" id="2.170.140.10">
    <property type="entry name" value="Chitin binding domain"/>
    <property type="match status" value="1"/>
</dbReference>